<dbReference type="GO" id="GO:0016036">
    <property type="term" value="P:cellular response to phosphate starvation"/>
    <property type="evidence" value="ECO:0007669"/>
    <property type="project" value="TreeGrafter"/>
</dbReference>
<dbReference type="GO" id="GO:0000155">
    <property type="term" value="F:phosphorelay sensor kinase activity"/>
    <property type="evidence" value="ECO:0007669"/>
    <property type="project" value="InterPro"/>
</dbReference>
<dbReference type="SUPFAM" id="SSF47384">
    <property type="entry name" value="Homodimeric domain of signal transducing histidine kinase"/>
    <property type="match status" value="1"/>
</dbReference>
<dbReference type="NCBIfam" id="TIGR00229">
    <property type="entry name" value="sensory_box"/>
    <property type="match status" value="1"/>
</dbReference>
<dbReference type="Proteomes" id="UP000178797">
    <property type="component" value="Unassembled WGS sequence"/>
</dbReference>
<dbReference type="GO" id="GO:0004721">
    <property type="term" value="F:phosphoprotein phosphatase activity"/>
    <property type="evidence" value="ECO:0007669"/>
    <property type="project" value="TreeGrafter"/>
</dbReference>
<dbReference type="Gene3D" id="3.30.565.10">
    <property type="entry name" value="Histidine kinase-like ATPase, C-terminal domain"/>
    <property type="match status" value="1"/>
</dbReference>
<evidence type="ECO:0000259" key="10">
    <source>
        <dbReference type="PROSITE" id="PS50112"/>
    </source>
</evidence>
<keyword evidence="8" id="KW-0812">Transmembrane</keyword>
<gene>
    <name evidence="11" type="ORF">A2W05_11795</name>
</gene>
<dbReference type="PANTHER" id="PTHR45453">
    <property type="entry name" value="PHOSPHATE REGULON SENSOR PROTEIN PHOR"/>
    <property type="match status" value="1"/>
</dbReference>
<evidence type="ECO:0000256" key="5">
    <source>
        <dbReference type="ARBA" id="ARBA00022777"/>
    </source>
</evidence>
<keyword evidence="7 8" id="KW-0472">Membrane</keyword>
<evidence type="ECO:0000256" key="3">
    <source>
        <dbReference type="ARBA" id="ARBA00022553"/>
    </source>
</evidence>
<dbReference type="EC" id="2.7.13.3" evidence="2"/>
<dbReference type="Gene3D" id="3.30.450.20">
    <property type="entry name" value="PAS domain"/>
    <property type="match status" value="1"/>
</dbReference>
<comment type="catalytic activity">
    <reaction evidence="1">
        <text>ATP + protein L-histidine = ADP + protein N-phospho-L-histidine.</text>
        <dbReference type="EC" id="2.7.13.3"/>
    </reaction>
</comment>
<proteinExistence type="predicted"/>
<comment type="caution">
    <text evidence="11">The sequence shown here is derived from an EMBL/GenBank/DDBJ whole genome shotgun (WGS) entry which is preliminary data.</text>
</comment>
<dbReference type="InterPro" id="IPR036890">
    <property type="entry name" value="HATPase_C_sf"/>
</dbReference>
<evidence type="ECO:0000313" key="12">
    <source>
        <dbReference type="Proteomes" id="UP000178797"/>
    </source>
</evidence>
<dbReference type="Pfam" id="PF00989">
    <property type="entry name" value="PAS"/>
    <property type="match status" value="1"/>
</dbReference>
<dbReference type="InterPro" id="IPR003661">
    <property type="entry name" value="HisK_dim/P_dom"/>
</dbReference>
<feature type="transmembrane region" description="Helical" evidence="8">
    <location>
        <begin position="21"/>
        <end position="44"/>
    </location>
</feature>
<evidence type="ECO:0000256" key="8">
    <source>
        <dbReference type="SAM" id="Phobius"/>
    </source>
</evidence>
<dbReference type="EMBL" id="MGDE01000232">
    <property type="protein sequence ID" value="OGL43416.1"/>
    <property type="molecule type" value="Genomic_DNA"/>
</dbReference>
<dbReference type="CDD" id="cd00130">
    <property type="entry name" value="PAS"/>
    <property type="match status" value="1"/>
</dbReference>
<keyword evidence="6" id="KW-0902">Two-component regulatory system</keyword>
<sequence length="426" mass="48125">MTKNVSFILKLPFLSYFGKKAQYLILGLIIISVLTLGFMTFNAYKDNERVIYLKDILLILLLVFSLGFVQYYFLQNIIKPMKNLYLNLVKFAKSEEAVEGNLEEAKLKNSLEINKLVERINSGMINFDNAKKRFLDDKSELELAICMMAYERKKLQSVLDSLPEALVMTDSSGGVVLVNSVFEAIFKISRKDVLGKPIKDLIADKSLKEFLDKNEGTDICIIAQEIEIANSGNGIKKSFKVIYDCVKNERGKFFGNVLILVDNSHQKMADQMRNSFVSSVSHELRTPLASIKSKIEMLLDGEVKDKDTQIEFYNGINDEIDRLSELINNLLNISKIELGSAIVNKSSVKIKKLLEDSFEMIEPQAVKKGVTLNKNIPDRLSASIELDKQMIQMAINNLLGNAIKYTEKGGTIFLEGEENEKDVVIN</sequence>
<evidence type="ECO:0000256" key="7">
    <source>
        <dbReference type="ARBA" id="ARBA00023136"/>
    </source>
</evidence>
<feature type="domain" description="PAS" evidence="10">
    <location>
        <begin position="151"/>
        <end position="202"/>
    </location>
</feature>
<dbReference type="InterPro" id="IPR050351">
    <property type="entry name" value="BphY/WalK/GraS-like"/>
</dbReference>
<feature type="domain" description="Histidine kinase" evidence="9">
    <location>
        <begin position="279"/>
        <end position="426"/>
    </location>
</feature>
<dbReference type="InterPro" id="IPR000014">
    <property type="entry name" value="PAS"/>
</dbReference>
<dbReference type="GO" id="GO:0005886">
    <property type="term" value="C:plasma membrane"/>
    <property type="evidence" value="ECO:0007669"/>
    <property type="project" value="TreeGrafter"/>
</dbReference>
<organism evidence="11 12">
    <name type="scientific">Candidatus Schekmanbacteria bacterium RBG_16_38_10</name>
    <dbReference type="NCBI Taxonomy" id="1817879"/>
    <lineage>
        <taxon>Bacteria</taxon>
        <taxon>Candidatus Schekmaniibacteriota</taxon>
    </lineage>
</organism>
<evidence type="ECO:0000256" key="4">
    <source>
        <dbReference type="ARBA" id="ARBA00022679"/>
    </source>
</evidence>
<dbReference type="InterPro" id="IPR036097">
    <property type="entry name" value="HisK_dim/P_sf"/>
</dbReference>
<dbReference type="PROSITE" id="PS50112">
    <property type="entry name" value="PAS"/>
    <property type="match status" value="1"/>
</dbReference>
<dbReference type="SUPFAM" id="SSF55785">
    <property type="entry name" value="PYP-like sensor domain (PAS domain)"/>
    <property type="match status" value="1"/>
</dbReference>
<dbReference type="AlphaFoldDB" id="A0A1F7RPC6"/>
<dbReference type="SMART" id="SM00388">
    <property type="entry name" value="HisKA"/>
    <property type="match status" value="1"/>
</dbReference>
<evidence type="ECO:0000313" key="11">
    <source>
        <dbReference type="EMBL" id="OGL43416.1"/>
    </source>
</evidence>
<feature type="transmembrane region" description="Helical" evidence="8">
    <location>
        <begin position="56"/>
        <end position="74"/>
    </location>
</feature>
<feature type="non-terminal residue" evidence="11">
    <location>
        <position position="426"/>
    </location>
</feature>
<dbReference type="Gene3D" id="1.10.287.130">
    <property type="match status" value="1"/>
</dbReference>
<dbReference type="PROSITE" id="PS50109">
    <property type="entry name" value="HIS_KIN"/>
    <property type="match status" value="1"/>
</dbReference>
<dbReference type="CDD" id="cd00082">
    <property type="entry name" value="HisKA"/>
    <property type="match status" value="1"/>
</dbReference>
<keyword evidence="8" id="KW-1133">Transmembrane helix</keyword>
<dbReference type="Pfam" id="PF00512">
    <property type="entry name" value="HisKA"/>
    <property type="match status" value="1"/>
</dbReference>
<dbReference type="InterPro" id="IPR005467">
    <property type="entry name" value="His_kinase_dom"/>
</dbReference>
<evidence type="ECO:0000256" key="6">
    <source>
        <dbReference type="ARBA" id="ARBA00023012"/>
    </source>
</evidence>
<name>A0A1F7RPC6_9BACT</name>
<reference evidence="11 12" key="1">
    <citation type="journal article" date="2016" name="Nat. Commun.">
        <title>Thousands of microbial genomes shed light on interconnected biogeochemical processes in an aquifer system.</title>
        <authorList>
            <person name="Anantharaman K."/>
            <person name="Brown C.T."/>
            <person name="Hug L.A."/>
            <person name="Sharon I."/>
            <person name="Castelle C.J."/>
            <person name="Probst A.J."/>
            <person name="Thomas B.C."/>
            <person name="Singh A."/>
            <person name="Wilkins M.J."/>
            <person name="Karaoz U."/>
            <person name="Brodie E.L."/>
            <person name="Williams K.H."/>
            <person name="Hubbard S.S."/>
            <person name="Banfield J.F."/>
        </authorList>
    </citation>
    <scope>NUCLEOTIDE SEQUENCE [LARGE SCALE GENOMIC DNA]</scope>
</reference>
<dbReference type="GO" id="GO:0006355">
    <property type="term" value="P:regulation of DNA-templated transcription"/>
    <property type="evidence" value="ECO:0007669"/>
    <property type="project" value="InterPro"/>
</dbReference>
<dbReference type="SMART" id="SM00091">
    <property type="entry name" value="PAS"/>
    <property type="match status" value="1"/>
</dbReference>
<dbReference type="FunFam" id="1.10.287.130:FF:000001">
    <property type="entry name" value="Two-component sensor histidine kinase"/>
    <property type="match status" value="1"/>
</dbReference>
<dbReference type="PANTHER" id="PTHR45453:SF1">
    <property type="entry name" value="PHOSPHATE REGULON SENSOR PROTEIN PHOR"/>
    <property type="match status" value="1"/>
</dbReference>
<keyword evidence="5" id="KW-0418">Kinase</keyword>
<dbReference type="InterPro" id="IPR013767">
    <property type="entry name" value="PAS_fold"/>
</dbReference>
<evidence type="ECO:0000259" key="9">
    <source>
        <dbReference type="PROSITE" id="PS50109"/>
    </source>
</evidence>
<dbReference type="SUPFAM" id="SSF55874">
    <property type="entry name" value="ATPase domain of HSP90 chaperone/DNA topoisomerase II/histidine kinase"/>
    <property type="match status" value="1"/>
</dbReference>
<evidence type="ECO:0000256" key="1">
    <source>
        <dbReference type="ARBA" id="ARBA00000085"/>
    </source>
</evidence>
<accession>A0A1F7RPC6</accession>
<protein>
    <recommendedName>
        <fullName evidence="2">histidine kinase</fullName>
        <ecNumber evidence="2">2.7.13.3</ecNumber>
    </recommendedName>
</protein>
<keyword evidence="3" id="KW-0597">Phosphoprotein</keyword>
<keyword evidence="4" id="KW-0808">Transferase</keyword>
<evidence type="ECO:0000256" key="2">
    <source>
        <dbReference type="ARBA" id="ARBA00012438"/>
    </source>
</evidence>
<dbReference type="InterPro" id="IPR035965">
    <property type="entry name" value="PAS-like_dom_sf"/>
</dbReference>